<dbReference type="InterPro" id="IPR011611">
    <property type="entry name" value="PfkB_dom"/>
</dbReference>
<protein>
    <submittedName>
        <fullName evidence="7">RfaE bifunctional protein nucleotidyltransferase chain/domain/rfaE bifunctional protein kinase chain/domain</fullName>
    </submittedName>
</protein>
<keyword evidence="7" id="KW-0418">Kinase</keyword>
<keyword evidence="3" id="KW-0511">Multifunctional enzyme</keyword>
<dbReference type="GO" id="GO:0016301">
    <property type="term" value="F:kinase activity"/>
    <property type="evidence" value="ECO:0007669"/>
    <property type="project" value="UniProtKB-KW"/>
</dbReference>
<dbReference type="EMBL" id="JACCCC010000001">
    <property type="protein sequence ID" value="NYE47236.1"/>
    <property type="molecule type" value="Genomic_DNA"/>
</dbReference>
<feature type="domain" description="Carbohydrate kinase PfkB" evidence="5">
    <location>
        <begin position="8"/>
        <end position="292"/>
    </location>
</feature>
<dbReference type="PANTHER" id="PTHR43793:SF2">
    <property type="entry name" value="BIFUNCTIONAL PROTEIN HLDE"/>
    <property type="match status" value="1"/>
</dbReference>
<keyword evidence="8" id="KW-1185">Reference proteome</keyword>
<evidence type="ECO:0000313" key="7">
    <source>
        <dbReference type="EMBL" id="NYE47236.1"/>
    </source>
</evidence>
<dbReference type="AlphaFoldDB" id="A0A852TS69"/>
<dbReference type="InterPro" id="IPR004821">
    <property type="entry name" value="Cyt_trans-like"/>
</dbReference>
<dbReference type="Pfam" id="PF00294">
    <property type="entry name" value="PfkB"/>
    <property type="match status" value="1"/>
</dbReference>
<dbReference type="Gene3D" id="3.40.50.620">
    <property type="entry name" value="HUPs"/>
    <property type="match status" value="1"/>
</dbReference>
<keyword evidence="4" id="KW-0119">Carbohydrate metabolism</keyword>
<sequence>MSRGIRPLVVIGDALLDIDLNGATRRSTPDAAVPVIEDADTRHRPGGAALAAWLAARQGVPVVLVSAVGDDAAGERLAGLLHDTVALNRLPLRGRTPVKTRVFADGRPVMRVDDGEGRADPRVDPERIAAAVARARAVLVSDYGRGVAALPAVREALAARAGSVPVVWDPHPRGPEPVPGAQLVTPNAAEAGVAEDDPEAGLVRAAELARGWGAESVAVTLGPRGAVWARAGGDGRSLPAPPVDAAADVCGAGDRFAACAAAALGRGTTAADAVSEAVEAASRFVAAGGAGATTTVGPMTGALPMGLREGAVEVAQRIRRSGGRVVAAGGCFDVLHAGHVSLLRRARALGDGLIVCVNSDAAIRRLKGPERPLTPLHDRVRVLTALECVDAVAVFDDPTPSGLLDRLRPDVWVKGGDYAITSLPEAPVVADYGGEVVLLPLLPGRSTTGLVTAMRTTGD</sequence>
<feature type="domain" description="Cytidyltransferase-like" evidence="6">
    <location>
        <begin position="328"/>
        <end position="420"/>
    </location>
</feature>
<dbReference type="PANTHER" id="PTHR43793">
    <property type="entry name" value="FAD SYNTHASE"/>
    <property type="match status" value="1"/>
</dbReference>
<dbReference type="NCBIfam" id="TIGR00125">
    <property type="entry name" value="cyt_tran_rel"/>
    <property type="match status" value="1"/>
</dbReference>
<keyword evidence="1 7" id="KW-0808">Transferase</keyword>
<name>A0A852TS69_9ACTN</name>
<dbReference type="Proteomes" id="UP000589036">
    <property type="component" value="Unassembled WGS sequence"/>
</dbReference>
<evidence type="ECO:0000256" key="4">
    <source>
        <dbReference type="ARBA" id="ARBA00023277"/>
    </source>
</evidence>
<dbReference type="InterPro" id="IPR050385">
    <property type="entry name" value="Archaeal_FAD_synthase"/>
</dbReference>
<dbReference type="SUPFAM" id="SSF52374">
    <property type="entry name" value="Nucleotidylyl transferase"/>
    <property type="match status" value="1"/>
</dbReference>
<keyword evidence="2" id="KW-0548">Nucleotidyltransferase</keyword>
<organism evidence="7 8">
    <name type="scientific">Spinactinospora alkalitolerans</name>
    <dbReference type="NCBI Taxonomy" id="687207"/>
    <lineage>
        <taxon>Bacteria</taxon>
        <taxon>Bacillati</taxon>
        <taxon>Actinomycetota</taxon>
        <taxon>Actinomycetes</taxon>
        <taxon>Streptosporangiales</taxon>
        <taxon>Nocardiopsidaceae</taxon>
        <taxon>Spinactinospora</taxon>
    </lineage>
</organism>
<dbReference type="InterPro" id="IPR014729">
    <property type="entry name" value="Rossmann-like_a/b/a_fold"/>
</dbReference>
<dbReference type="SUPFAM" id="SSF53613">
    <property type="entry name" value="Ribokinase-like"/>
    <property type="match status" value="1"/>
</dbReference>
<gene>
    <name evidence="7" type="ORF">HDA32_002356</name>
</gene>
<dbReference type="Pfam" id="PF01467">
    <property type="entry name" value="CTP_transf_like"/>
    <property type="match status" value="1"/>
</dbReference>
<evidence type="ECO:0000256" key="1">
    <source>
        <dbReference type="ARBA" id="ARBA00022679"/>
    </source>
</evidence>
<dbReference type="RefSeq" id="WP_218882414.1">
    <property type="nucleotide sequence ID" value="NZ_JACCCC010000001.1"/>
</dbReference>
<dbReference type="Gene3D" id="3.40.1190.20">
    <property type="match status" value="1"/>
</dbReference>
<dbReference type="InterPro" id="IPR029056">
    <property type="entry name" value="Ribokinase-like"/>
</dbReference>
<comment type="caution">
    <text evidence="7">The sequence shown here is derived from an EMBL/GenBank/DDBJ whole genome shotgun (WGS) entry which is preliminary data.</text>
</comment>
<evidence type="ECO:0000256" key="3">
    <source>
        <dbReference type="ARBA" id="ARBA00023268"/>
    </source>
</evidence>
<accession>A0A852TS69</accession>
<evidence type="ECO:0000259" key="5">
    <source>
        <dbReference type="Pfam" id="PF00294"/>
    </source>
</evidence>
<evidence type="ECO:0000313" key="8">
    <source>
        <dbReference type="Proteomes" id="UP000589036"/>
    </source>
</evidence>
<proteinExistence type="predicted"/>
<reference evidence="7 8" key="1">
    <citation type="submission" date="2020-07" db="EMBL/GenBank/DDBJ databases">
        <title>Sequencing the genomes of 1000 actinobacteria strains.</title>
        <authorList>
            <person name="Klenk H.-P."/>
        </authorList>
    </citation>
    <scope>NUCLEOTIDE SEQUENCE [LARGE SCALE GENOMIC DNA]</scope>
    <source>
        <strain evidence="7 8">CXB654</strain>
    </source>
</reference>
<dbReference type="GO" id="GO:0016779">
    <property type="term" value="F:nucleotidyltransferase activity"/>
    <property type="evidence" value="ECO:0007669"/>
    <property type="project" value="UniProtKB-KW"/>
</dbReference>
<evidence type="ECO:0000256" key="2">
    <source>
        <dbReference type="ARBA" id="ARBA00022695"/>
    </source>
</evidence>
<evidence type="ECO:0000259" key="6">
    <source>
        <dbReference type="Pfam" id="PF01467"/>
    </source>
</evidence>